<organism evidence="2 3">
    <name type="scientific">Flavisolibacter ginsenosidimutans</name>
    <dbReference type="NCBI Taxonomy" id="661481"/>
    <lineage>
        <taxon>Bacteria</taxon>
        <taxon>Pseudomonadati</taxon>
        <taxon>Bacteroidota</taxon>
        <taxon>Chitinophagia</taxon>
        <taxon>Chitinophagales</taxon>
        <taxon>Chitinophagaceae</taxon>
        <taxon>Flavisolibacter</taxon>
    </lineage>
</organism>
<reference evidence="2 3" key="1">
    <citation type="journal article" date="2015" name="Int. J. Syst. Evol. Microbiol.">
        <title>Flavisolibacter ginsenosidimutans sp. nov., with ginsenoside-converting activity isolated from soil used for cultivating ginseng.</title>
        <authorList>
            <person name="Zhao Y."/>
            <person name="Liu Q."/>
            <person name="Kang M.S."/>
            <person name="Jin F."/>
            <person name="Yu H."/>
            <person name="Im W.T."/>
        </authorList>
    </citation>
    <scope>NUCLEOTIDE SEQUENCE [LARGE SCALE GENOMIC DNA]</scope>
    <source>
        <strain evidence="2 3">Gsoil 636</strain>
    </source>
</reference>
<feature type="region of interest" description="Disordered" evidence="1">
    <location>
        <begin position="1"/>
        <end position="47"/>
    </location>
</feature>
<feature type="compositionally biased region" description="Basic and acidic residues" evidence="1">
    <location>
        <begin position="9"/>
        <end position="20"/>
    </location>
</feature>
<dbReference type="EMBL" id="CP042433">
    <property type="protein sequence ID" value="QEC54636.1"/>
    <property type="molecule type" value="Genomic_DNA"/>
</dbReference>
<name>A0A5B8UEA5_9BACT</name>
<protein>
    <submittedName>
        <fullName evidence="2">Uncharacterized protein</fullName>
    </submittedName>
</protein>
<evidence type="ECO:0000313" key="2">
    <source>
        <dbReference type="EMBL" id="QEC54636.1"/>
    </source>
</evidence>
<dbReference type="Proteomes" id="UP000321204">
    <property type="component" value="Chromosome"/>
</dbReference>
<proteinExistence type="predicted"/>
<dbReference type="OrthoDB" id="10001065at2"/>
<dbReference type="RefSeq" id="WP_146781737.1">
    <property type="nucleotide sequence ID" value="NZ_BAABIO010000006.1"/>
</dbReference>
<evidence type="ECO:0000256" key="1">
    <source>
        <dbReference type="SAM" id="MobiDB-lite"/>
    </source>
</evidence>
<dbReference type="AlphaFoldDB" id="A0A5B8UEA5"/>
<evidence type="ECO:0000313" key="3">
    <source>
        <dbReference type="Proteomes" id="UP000321204"/>
    </source>
</evidence>
<keyword evidence="3" id="KW-1185">Reference proteome</keyword>
<gene>
    <name evidence="2" type="ORF">FSB75_01545</name>
</gene>
<sequence>MQQFQGRPVSRDRREDDRSQRVSFDGQGAYRERRLSGEPAKYNTRSEQRRISWENDLYERQSM</sequence>
<dbReference type="KEGG" id="fgg:FSB75_01545"/>
<accession>A0A5B8UEA5</accession>